<dbReference type="PANTHER" id="PTHR12110">
    <property type="entry name" value="HYDROXYPYRUVATE ISOMERASE"/>
    <property type="match status" value="1"/>
</dbReference>
<dbReference type="EMBL" id="CP000473">
    <property type="protein sequence ID" value="ABJ87454.1"/>
    <property type="molecule type" value="Genomic_DNA"/>
</dbReference>
<dbReference type="HOGENOM" id="CLU_882500_0_0_0"/>
<reference evidence="2" key="1">
    <citation type="submission" date="2006-10" db="EMBL/GenBank/DDBJ databases">
        <title>Complete sequence of Solibacter usitatus Ellin6076.</title>
        <authorList>
            <consortium name="US DOE Joint Genome Institute"/>
            <person name="Copeland A."/>
            <person name="Lucas S."/>
            <person name="Lapidus A."/>
            <person name="Barry K."/>
            <person name="Detter J.C."/>
            <person name="Glavina del Rio T."/>
            <person name="Hammon N."/>
            <person name="Israni S."/>
            <person name="Dalin E."/>
            <person name="Tice H."/>
            <person name="Pitluck S."/>
            <person name="Thompson L.S."/>
            <person name="Brettin T."/>
            <person name="Bruce D."/>
            <person name="Han C."/>
            <person name="Tapia R."/>
            <person name="Gilna P."/>
            <person name="Schmutz J."/>
            <person name="Larimer F."/>
            <person name="Land M."/>
            <person name="Hauser L."/>
            <person name="Kyrpides N."/>
            <person name="Mikhailova N."/>
            <person name="Janssen P.H."/>
            <person name="Kuske C.R."/>
            <person name="Richardson P."/>
        </authorList>
    </citation>
    <scope>NUCLEOTIDE SEQUENCE</scope>
    <source>
        <strain evidence="2">Ellin6076</strain>
    </source>
</reference>
<protein>
    <submittedName>
        <fullName evidence="2">Xylose isomerase domain protein TIM barrel</fullName>
    </submittedName>
</protein>
<dbReference type="STRING" id="234267.Acid_6532"/>
<sequence length="321" mass="35554" precursor="true">MYSRRDFARIALAGAPAALAFGAGIDSSVNGVRLGAITYSFRDLPRTPGQDNIDAIIQALQFCRIGEVELYSPNLEPAGQPLPPEPPTPYGMPRTARPPRTEAQNALNRSNREALRKWRIETPAAHYRSVRAKFDAAGIRLFALTIGFNDAFTDEEIDACFRQAAALGVETIASSTSPAMAPRLAPFADRHKMKVALHGYSVFTDPNRFGSPESFAKALALSPYFKINLDIGHFAAANRDPVAFIRENHENITHLHVKDRKKDDGTNEHFGDGDTPIKPVLTLLKEKKYPIPAFVEYEYTGLRPSPEEVKRCIDYMRTALA</sequence>
<dbReference type="InterPro" id="IPR036237">
    <property type="entry name" value="Xyl_isomerase-like_sf"/>
</dbReference>
<dbReference type="Gene3D" id="3.20.20.150">
    <property type="entry name" value="Divalent-metal-dependent TIM barrel enzymes"/>
    <property type="match status" value="1"/>
</dbReference>
<organism evidence="2">
    <name type="scientific">Solibacter usitatus (strain Ellin6076)</name>
    <dbReference type="NCBI Taxonomy" id="234267"/>
    <lineage>
        <taxon>Bacteria</taxon>
        <taxon>Pseudomonadati</taxon>
        <taxon>Acidobacteriota</taxon>
        <taxon>Terriglobia</taxon>
        <taxon>Bryobacterales</taxon>
        <taxon>Solibacteraceae</taxon>
        <taxon>Candidatus Solibacter</taxon>
    </lineage>
</organism>
<dbReference type="Pfam" id="PF01261">
    <property type="entry name" value="AP_endonuc_2"/>
    <property type="match status" value="1"/>
</dbReference>
<dbReference type="AlphaFoldDB" id="Q01SB6"/>
<dbReference type="GO" id="GO:0016853">
    <property type="term" value="F:isomerase activity"/>
    <property type="evidence" value="ECO:0007669"/>
    <property type="project" value="UniProtKB-KW"/>
</dbReference>
<proteinExistence type="predicted"/>
<dbReference type="SUPFAM" id="SSF51658">
    <property type="entry name" value="Xylose isomerase-like"/>
    <property type="match status" value="1"/>
</dbReference>
<evidence type="ECO:0000259" key="1">
    <source>
        <dbReference type="Pfam" id="PF01261"/>
    </source>
</evidence>
<gene>
    <name evidence="2" type="ordered locus">Acid_6532</name>
</gene>
<evidence type="ECO:0000313" key="2">
    <source>
        <dbReference type="EMBL" id="ABJ87454.1"/>
    </source>
</evidence>
<dbReference type="InterPro" id="IPR013022">
    <property type="entry name" value="Xyl_isomerase-like_TIM-brl"/>
</dbReference>
<dbReference type="InParanoid" id="Q01SB6"/>
<keyword evidence="2" id="KW-0413">Isomerase</keyword>
<feature type="domain" description="Xylose isomerase-like TIM barrel" evidence="1">
    <location>
        <begin position="183"/>
        <end position="318"/>
    </location>
</feature>
<dbReference type="PANTHER" id="PTHR12110:SF41">
    <property type="entry name" value="INOSOSE DEHYDRATASE"/>
    <property type="match status" value="1"/>
</dbReference>
<dbReference type="KEGG" id="sus:Acid_6532"/>
<dbReference type="eggNOG" id="COG1082">
    <property type="taxonomic scope" value="Bacteria"/>
</dbReference>
<dbReference type="OrthoDB" id="107325at2"/>
<dbReference type="InterPro" id="IPR050312">
    <property type="entry name" value="IolE/XylAMocC-like"/>
</dbReference>
<name>Q01SB6_SOLUE</name>
<accession>Q01SB6</accession>